<proteinExistence type="inferred from homology"/>
<reference evidence="7" key="1">
    <citation type="submission" date="2020-10" db="EMBL/GenBank/DDBJ databases">
        <authorList>
            <person name="Kikuchi T."/>
        </authorList>
    </citation>
    <scope>NUCLEOTIDE SEQUENCE</scope>
    <source>
        <strain evidence="7">NKZ352</strain>
    </source>
</reference>
<feature type="transmembrane region" description="Helical" evidence="6">
    <location>
        <begin position="58"/>
        <end position="76"/>
    </location>
</feature>
<dbReference type="InterPro" id="IPR051617">
    <property type="entry name" value="UNC-93-like_regulator"/>
</dbReference>
<protein>
    <submittedName>
        <fullName evidence="7">Uncharacterized protein</fullName>
    </submittedName>
</protein>
<dbReference type="SUPFAM" id="SSF103473">
    <property type="entry name" value="MFS general substrate transporter"/>
    <property type="match status" value="1"/>
</dbReference>
<feature type="transmembrane region" description="Helical" evidence="6">
    <location>
        <begin position="144"/>
        <end position="164"/>
    </location>
</feature>
<comment type="similarity">
    <text evidence="2">Belongs to the unc-93 family.</text>
</comment>
<feature type="transmembrane region" description="Helical" evidence="6">
    <location>
        <begin position="106"/>
        <end position="123"/>
    </location>
</feature>
<evidence type="ECO:0000256" key="5">
    <source>
        <dbReference type="ARBA" id="ARBA00023136"/>
    </source>
</evidence>
<sequence length="463" mass="50963">MGFFLIEDRGTRNVALMGMTFALHFFAYMSLEFIQEPLIESVHKNGGDISEHAGYESFAITYLVFTLSCLIIAPVVNWLTPKWAIALGLVFNQIFMASFINLNKYFFLSASALLGLGASFVWVGHGAYLAQNCTPKNIERNSSILWIIFKTSLVAGGIYLYFMFRERTVDDIIKDGSITTLVGIFISISLLGTLNTVLLPRPEYKDPSEGMTLSENLAFTWKLIATKKMCLLAVLFIYAGISRSFWISVYPACIKFTSSLGGNTTKLLAFSAIATGIGQIGAGFVLSVLGRRARVIGKDMIILAAALLHFLSFIAIILIFPNDAPLHTTTGVSGFFAPSPVIALICSGTLGFGDAIIQTQIYTFLIDEYPSQSTFAFAIFKFYSAASTSAAFFYAKTFTLLWHIIVLTFTAFAAAFCAFYLQRHFKNNSNHASQDNSLETKQNEGEVAMEVKKHSIIIDGVNS</sequence>
<dbReference type="Proteomes" id="UP000835052">
    <property type="component" value="Unassembled WGS sequence"/>
</dbReference>
<dbReference type="PANTHER" id="PTHR23294">
    <property type="entry name" value="ET TRANSLATION PRODUCT-RELATED"/>
    <property type="match status" value="1"/>
</dbReference>
<keyword evidence="8" id="KW-1185">Reference proteome</keyword>
<evidence type="ECO:0000256" key="4">
    <source>
        <dbReference type="ARBA" id="ARBA00022989"/>
    </source>
</evidence>
<evidence type="ECO:0000256" key="2">
    <source>
        <dbReference type="ARBA" id="ARBA00009172"/>
    </source>
</evidence>
<feature type="transmembrane region" description="Helical" evidence="6">
    <location>
        <begin position="83"/>
        <end position="100"/>
    </location>
</feature>
<dbReference type="OrthoDB" id="196103at2759"/>
<feature type="transmembrane region" description="Helical" evidence="6">
    <location>
        <begin position="12"/>
        <end position="31"/>
    </location>
</feature>
<dbReference type="PANTHER" id="PTHR23294:SF8">
    <property type="entry name" value="UNC93-LIKE PROTEIN MFSD11"/>
    <property type="match status" value="1"/>
</dbReference>
<evidence type="ECO:0000256" key="6">
    <source>
        <dbReference type="SAM" id="Phobius"/>
    </source>
</evidence>
<feature type="transmembrane region" description="Helical" evidence="6">
    <location>
        <begin position="332"/>
        <end position="353"/>
    </location>
</feature>
<dbReference type="EMBL" id="CAJGYM010000118">
    <property type="protein sequence ID" value="CAD6198213.1"/>
    <property type="molecule type" value="Genomic_DNA"/>
</dbReference>
<feature type="transmembrane region" description="Helical" evidence="6">
    <location>
        <begin position="400"/>
        <end position="421"/>
    </location>
</feature>
<evidence type="ECO:0000313" key="7">
    <source>
        <dbReference type="EMBL" id="CAD6198213.1"/>
    </source>
</evidence>
<dbReference type="Gene3D" id="1.20.1250.20">
    <property type="entry name" value="MFS general substrate transporter like domains"/>
    <property type="match status" value="1"/>
</dbReference>
<accession>A0A8S1HYG9</accession>
<dbReference type="InterPro" id="IPR036259">
    <property type="entry name" value="MFS_trans_sf"/>
</dbReference>
<dbReference type="AlphaFoldDB" id="A0A8S1HYG9"/>
<evidence type="ECO:0000313" key="8">
    <source>
        <dbReference type="Proteomes" id="UP000835052"/>
    </source>
</evidence>
<name>A0A8S1HYG9_9PELO</name>
<organism evidence="7 8">
    <name type="scientific">Caenorhabditis auriculariae</name>
    <dbReference type="NCBI Taxonomy" id="2777116"/>
    <lineage>
        <taxon>Eukaryota</taxon>
        <taxon>Metazoa</taxon>
        <taxon>Ecdysozoa</taxon>
        <taxon>Nematoda</taxon>
        <taxon>Chromadorea</taxon>
        <taxon>Rhabditida</taxon>
        <taxon>Rhabditina</taxon>
        <taxon>Rhabditomorpha</taxon>
        <taxon>Rhabditoidea</taxon>
        <taxon>Rhabditidae</taxon>
        <taxon>Peloderinae</taxon>
        <taxon>Caenorhabditis</taxon>
    </lineage>
</organism>
<feature type="transmembrane region" description="Helical" evidence="6">
    <location>
        <begin position="267"/>
        <end position="289"/>
    </location>
</feature>
<keyword evidence="3 6" id="KW-0812">Transmembrane</keyword>
<dbReference type="InterPro" id="IPR010291">
    <property type="entry name" value="Ion_channel_UNC-93"/>
</dbReference>
<dbReference type="Pfam" id="PF05978">
    <property type="entry name" value="UNC-93"/>
    <property type="match status" value="1"/>
</dbReference>
<comment type="subcellular location">
    <subcellularLocation>
        <location evidence="1">Membrane</location>
        <topology evidence="1">Multi-pass membrane protein</topology>
    </subcellularLocation>
</comment>
<feature type="transmembrane region" description="Helical" evidence="6">
    <location>
        <begin position="301"/>
        <end position="320"/>
    </location>
</feature>
<comment type="caution">
    <text evidence="7">The sequence shown here is derived from an EMBL/GenBank/DDBJ whole genome shotgun (WGS) entry which is preliminary data.</text>
</comment>
<gene>
    <name evidence="7" type="ORF">CAUJ_LOCUS14119</name>
</gene>
<evidence type="ECO:0000256" key="3">
    <source>
        <dbReference type="ARBA" id="ARBA00022692"/>
    </source>
</evidence>
<feature type="transmembrane region" description="Helical" evidence="6">
    <location>
        <begin position="374"/>
        <end position="394"/>
    </location>
</feature>
<keyword evidence="4 6" id="KW-1133">Transmembrane helix</keyword>
<feature type="transmembrane region" description="Helical" evidence="6">
    <location>
        <begin position="176"/>
        <end position="199"/>
    </location>
</feature>
<evidence type="ECO:0000256" key="1">
    <source>
        <dbReference type="ARBA" id="ARBA00004141"/>
    </source>
</evidence>
<dbReference type="GO" id="GO:0016020">
    <property type="term" value="C:membrane"/>
    <property type="evidence" value="ECO:0007669"/>
    <property type="project" value="UniProtKB-SubCell"/>
</dbReference>
<feature type="transmembrane region" description="Helical" evidence="6">
    <location>
        <begin position="229"/>
        <end position="247"/>
    </location>
</feature>
<keyword evidence="5 6" id="KW-0472">Membrane</keyword>